<dbReference type="Ensembl" id="ENSCATT00000004392.1">
    <property type="protein sequence ID" value="ENSCATP00000000811.1"/>
    <property type="gene ID" value="ENSCATG00000003735.1"/>
</dbReference>
<keyword evidence="1" id="KW-0206">Cytoskeleton</keyword>
<keyword evidence="1" id="KW-0067">ATP-binding</keyword>
<reference evidence="2" key="1">
    <citation type="submission" date="2025-08" db="UniProtKB">
        <authorList>
            <consortium name="Ensembl"/>
        </authorList>
    </citation>
    <scope>IDENTIFICATION</scope>
</reference>
<keyword evidence="1" id="KW-0547">Nucleotide-binding</keyword>
<keyword evidence="3" id="KW-1185">Reference proteome</keyword>
<accession>A0A2K5KJE3</accession>
<evidence type="ECO:0000313" key="2">
    <source>
        <dbReference type="Ensembl" id="ENSCATP00000000811.1"/>
    </source>
</evidence>
<dbReference type="OMA" id="CYLGYNI"/>
<dbReference type="STRING" id="9531.ENSCATP00000000811"/>
<dbReference type="FunFam" id="3.30.420.40:FF:000058">
    <property type="entry name" value="Putative actin-related protein 5"/>
    <property type="match status" value="1"/>
</dbReference>
<comment type="similarity">
    <text evidence="1">Belongs to the actin family. ARP2 subfamily.</text>
</comment>
<dbReference type="InterPro" id="IPR004000">
    <property type="entry name" value="Actin"/>
</dbReference>
<evidence type="ECO:0000313" key="3">
    <source>
        <dbReference type="Proteomes" id="UP000233060"/>
    </source>
</evidence>
<dbReference type="GO" id="GO:0005885">
    <property type="term" value="C:Arp2/3 protein complex"/>
    <property type="evidence" value="ECO:0007669"/>
    <property type="project" value="UniProtKB-UniRule"/>
</dbReference>
<dbReference type="SUPFAM" id="SSF53067">
    <property type="entry name" value="Actin-like ATPase domain"/>
    <property type="match status" value="2"/>
</dbReference>
<keyword evidence="1" id="KW-0009">Actin-binding</keyword>
<proteinExistence type="inferred from homology"/>
<comment type="function">
    <text evidence="1">ATP-binding component of the Arp2/3 complex, a multiprotein complex that mediates actin polymerization upon stimulation by nucleation-promoting factor (NPF). The Arp2/3 complex mediates the formation of branched actin networks in the cytoplasm, providing the force for cell motility. Seems to contact the pointed end of the daughter actin filament.</text>
</comment>
<dbReference type="PANTHER" id="PTHR11937">
    <property type="entry name" value="ACTIN"/>
    <property type="match status" value="1"/>
</dbReference>
<dbReference type="PRINTS" id="PR00190">
    <property type="entry name" value="ACTIN"/>
</dbReference>
<organism evidence="2 3">
    <name type="scientific">Cercocebus atys</name>
    <name type="common">Sooty mangabey</name>
    <name type="synonym">Cercocebus torquatus atys</name>
    <dbReference type="NCBI Taxonomy" id="9531"/>
    <lineage>
        <taxon>Eukaryota</taxon>
        <taxon>Metazoa</taxon>
        <taxon>Chordata</taxon>
        <taxon>Craniata</taxon>
        <taxon>Vertebrata</taxon>
        <taxon>Euteleostomi</taxon>
        <taxon>Mammalia</taxon>
        <taxon>Eutheria</taxon>
        <taxon>Euarchontoglires</taxon>
        <taxon>Primates</taxon>
        <taxon>Haplorrhini</taxon>
        <taxon>Catarrhini</taxon>
        <taxon>Cercopithecidae</taxon>
        <taxon>Cercopithecinae</taxon>
        <taxon>Cercocebus</taxon>
    </lineage>
</organism>
<dbReference type="Proteomes" id="UP000233060">
    <property type="component" value="Unassembled WGS sequence"/>
</dbReference>
<name>A0A2K5KJE3_CERAT</name>
<dbReference type="AlphaFoldDB" id="A0A2K5KJE3"/>
<dbReference type="Bgee" id="ENSCATG00000003735">
    <property type="expression patterns" value="Expressed in skeletal muscle tissue and 6 other cell types or tissues"/>
</dbReference>
<dbReference type="GeneTree" id="ENSGT00940000154556"/>
<comment type="subcellular location">
    <subcellularLocation>
        <location evidence="1">Cytoplasm</location>
        <location evidence="1">Cytoskeleton</location>
    </subcellularLocation>
</comment>
<dbReference type="Gene3D" id="3.90.640.10">
    <property type="entry name" value="Actin, Chain A, domain 4"/>
    <property type="match status" value="1"/>
</dbReference>
<keyword evidence="1" id="KW-0963">Cytoplasm</keyword>
<dbReference type="InterPro" id="IPR043129">
    <property type="entry name" value="ATPase_NBD"/>
</dbReference>
<dbReference type="Pfam" id="PF00022">
    <property type="entry name" value="Actin"/>
    <property type="match status" value="2"/>
</dbReference>
<dbReference type="SMART" id="SM00268">
    <property type="entry name" value="ACTIN"/>
    <property type="match status" value="1"/>
</dbReference>
<dbReference type="GO" id="GO:0034314">
    <property type="term" value="P:Arp2/3 complex-mediated actin nucleation"/>
    <property type="evidence" value="ECO:0007669"/>
    <property type="project" value="UniProtKB-UniRule"/>
</dbReference>
<sequence>MDSQDGKGVVCGNSTGFVKCGCAGCNFPEHIIPALVGRPVTRSTTKDLMVGDEASKLRSMLEVNYPVGNGIVRNWDDMKHLQDYTLLTGVAVDSGDGVTHICPVYEGFSLPHLTRRLDIAGRDITRSVLLLLRGYAFNHPADFETVHMIKEKLCYLGYNIEQEQKLALETKVLVESYTLPDGHIFKVGGERFEVPESLFQPYLINVEGAGVAELLFNTIQAADADTKSESYKYIVLSGGSAMYCGLPSPLERELKQLYLEGVLKGDVEKLSKFEISIGDPPRRKHMVFLGGAVLADTVKDRDNFWMTRQEYQEKGARVLEKLGVTVRKLQSLFPSYP</sequence>
<dbReference type="Gene3D" id="3.30.420.40">
    <property type="match status" value="3"/>
</dbReference>
<comment type="subunit">
    <text evidence="1">Component of the Arp2/3 complex.</text>
</comment>
<reference evidence="2" key="2">
    <citation type="submission" date="2025-09" db="UniProtKB">
        <authorList>
            <consortium name="Ensembl"/>
        </authorList>
    </citation>
    <scope>IDENTIFICATION</scope>
</reference>
<protein>
    <recommendedName>
        <fullName evidence="1">Actin-related protein 2</fullName>
    </recommendedName>
</protein>
<dbReference type="GO" id="GO:0005524">
    <property type="term" value="F:ATP binding"/>
    <property type="evidence" value="ECO:0007669"/>
    <property type="project" value="UniProtKB-UniRule"/>
</dbReference>
<evidence type="ECO:0000256" key="1">
    <source>
        <dbReference type="RuleBase" id="RU365080"/>
    </source>
</evidence>
<dbReference type="GO" id="GO:0003779">
    <property type="term" value="F:actin binding"/>
    <property type="evidence" value="ECO:0007669"/>
    <property type="project" value="UniProtKB-KW"/>
</dbReference>